<dbReference type="KEGG" id="bor:COCMIDRAFT_41321"/>
<gene>
    <name evidence="1" type="ORF">COCMIDRAFT_41321</name>
</gene>
<dbReference type="RefSeq" id="XP_007693148.1">
    <property type="nucleotide sequence ID" value="XM_007694958.1"/>
</dbReference>
<dbReference type="Proteomes" id="UP000054032">
    <property type="component" value="Unassembled WGS sequence"/>
</dbReference>
<dbReference type="HOGENOM" id="CLU_2440518_0_0_1"/>
<organism evidence="1 2">
    <name type="scientific">Bipolaris oryzae ATCC 44560</name>
    <dbReference type="NCBI Taxonomy" id="930090"/>
    <lineage>
        <taxon>Eukaryota</taxon>
        <taxon>Fungi</taxon>
        <taxon>Dikarya</taxon>
        <taxon>Ascomycota</taxon>
        <taxon>Pezizomycotina</taxon>
        <taxon>Dothideomycetes</taxon>
        <taxon>Pleosporomycetidae</taxon>
        <taxon>Pleosporales</taxon>
        <taxon>Pleosporineae</taxon>
        <taxon>Pleosporaceae</taxon>
        <taxon>Bipolaris</taxon>
    </lineage>
</organism>
<name>W6YRT7_COCMI</name>
<keyword evidence="2" id="KW-1185">Reference proteome</keyword>
<evidence type="ECO:0000313" key="1">
    <source>
        <dbReference type="EMBL" id="EUC40335.1"/>
    </source>
</evidence>
<dbReference type="OrthoDB" id="3687419at2759"/>
<sequence length="90" mass="9684">MASSPSSHDINSCVLFLEGAKASALVSDVLNAALGLVRMPQSPGSLGQSSRCTRHSWVKGKMHATYPYRHLCIQCTAALSPLMSGVRKRR</sequence>
<dbReference type="AlphaFoldDB" id="W6YRT7"/>
<dbReference type="GeneID" id="19124041"/>
<proteinExistence type="predicted"/>
<accession>W6YRT7</accession>
<dbReference type="EMBL" id="KI964174">
    <property type="protein sequence ID" value="EUC40335.1"/>
    <property type="molecule type" value="Genomic_DNA"/>
</dbReference>
<protein>
    <submittedName>
        <fullName evidence="1">Uncharacterized protein</fullName>
    </submittedName>
</protein>
<evidence type="ECO:0000313" key="2">
    <source>
        <dbReference type="Proteomes" id="UP000054032"/>
    </source>
</evidence>
<reference evidence="1 2" key="1">
    <citation type="journal article" date="2013" name="PLoS Genet.">
        <title>Comparative genome structure, secondary metabolite, and effector coding capacity across Cochliobolus pathogens.</title>
        <authorList>
            <person name="Condon B.J."/>
            <person name="Leng Y."/>
            <person name="Wu D."/>
            <person name="Bushley K.E."/>
            <person name="Ohm R.A."/>
            <person name="Otillar R."/>
            <person name="Martin J."/>
            <person name="Schackwitz W."/>
            <person name="Grimwood J."/>
            <person name="MohdZainudin N."/>
            <person name="Xue C."/>
            <person name="Wang R."/>
            <person name="Manning V.A."/>
            <person name="Dhillon B."/>
            <person name="Tu Z.J."/>
            <person name="Steffenson B.J."/>
            <person name="Salamov A."/>
            <person name="Sun H."/>
            <person name="Lowry S."/>
            <person name="LaButti K."/>
            <person name="Han J."/>
            <person name="Copeland A."/>
            <person name="Lindquist E."/>
            <person name="Barry K."/>
            <person name="Schmutz J."/>
            <person name="Baker S.E."/>
            <person name="Ciuffetti L.M."/>
            <person name="Grigoriev I.V."/>
            <person name="Zhong S."/>
            <person name="Turgeon B.G."/>
        </authorList>
    </citation>
    <scope>NUCLEOTIDE SEQUENCE [LARGE SCALE GENOMIC DNA]</scope>
    <source>
        <strain evidence="1 2">ATCC 44560</strain>
    </source>
</reference>